<reference evidence="2 3" key="1">
    <citation type="journal article" date="2013" name="Genome Announc.">
        <title>Draft Genome of Spiribacter salinus M19-40, an Abundant Gammaproteobacterium in Aquatic Hypersaline Environments.</title>
        <authorList>
            <person name="Leon M.J."/>
            <person name="Ghai R."/>
            <person name="Fernandez A.B."/>
            <person name="Sanchez-Porro C."/>
            <person name="Rodriguez-Valera F."/>
            <person name="Ventosa A."/>
        </authorList>
    </citation>
    <scope>NUCLEOTIDE SEQUENCE [LARGE SCALE GENOMIC DNA]</scope>
    <source>
        <strain evidence="2">M19-40</strain>
    </source>
</reference>
<dbReference type="SUPFAM" id="SSF53756">
    <property type="entry name" value="UDP-Glycosyltransferase/glycogen phosphorylase"/>
    <property type="match status" value="1"/>
</dbReference>
<feature type="domain" description="Glycosyltransferase subfamily 4-like N-terminal" evidence="1">
    <location>
        <begin position="7"/>
        <end position="141"/>
    </location>
</feature>
<sequence length="377" mass="41042">MAGKRLLFVVNDPQSFLLFRLALALEAQKVGFEVSIATGPGVGAERIIRHGLPHYPLPMTSAGTRPLKDLQTLLAIGRLFRQLRPDLVHLVTTKPVIYGGLMARLTRVPAMVSAIAGLGFLFTRERRSLTRWLVERLYPLALHHPNSTVIVQNESDRAVLDGLGALPGGEAVLMPGSGVSLDEFVATPMPAGHPIVVLPGRMTSDKGVGEFVEAARQLQRRGVEARFVLVGDHKSENPSAIPQRTLERWVNEGVVEWWGHQPDMPSVMQQSTLVVLPSYREGMSKALLEGLATGRPIVTTHAPGCRETVEDGWNGLIVKPGDVDALALAIEALLNDPARCALMGQRGREKAEAEFDIQRVVDRHMGVYQALVAQDAA</sequence>
<dbReference type="HOGENOM" id="CLU_009583_8_1_6"/>
<dbReference type="PANTHER" id="PTHR12526">
    <property type="entry name" value="GLYCOSYLTRANSFERASE"/>
    <property type="match status" value="1"/>
</dbReference>
<name>R4VHG6_9GAMM</name>
<dbReference type="InterPro" id="IPR028098">
    <property type="entry name" value="Glyco_trans_4-like_N"/>
</dbReference>
<evidence type="ECO:0000259" key="1">
    <source>
        <dbReference type="Pfam" id="PF13477"/>
    </source>
</evidence>
<dbReference type="KEGG" id="ssal:SPISAL_07635"/>
<organism evidence="2 3">
    <name type="scientific">Spiribacter salinus M19-40</name>
    <dbReference type="NCBI Taxonomy" id="1260251"/>
    <lineage>
        <taxon>Bacteria</taxon>
        <taxon>Pseudomonadati</taxon>
        <taxon>Pseudomonadota</taxon>
        <taxon>Gammaproteobacteria</taxon>
        <taxon>Chromatiales</taxon>
        <taxon>Ectothiorhodospiraceae</taxon>
        <taxon>Spiribacter</taxon>
    </lineage>
</organism>
<keyword evidence="2" id="KW-0808">Transferase</keyword>
<keyword evidence="3" id="KW-1185">Reference proteome</keyword>
<evidence type="ECO:0000313" key="3">
    <source>
        <dbReference type="Proteomes" id="UP000017881"/>
    </source>
</evidence>
<dbReference type="Pfam" id="PF13692">
    <property type="entry name" value="Glyco_trans_1_4"/>
    <property type="match status" value="1"/>
</dbReference>
<dbReference type="GO" id="GO:0016757">
    <property type="term" value="F:glycosyltransferase activity"/>
    <property type="evidence" value="ECO:0007669"/>
    <property type="project" value="UniProtKB-ARBA"/>
</dbReference>
<dbReference type="PATRIC" id="fig|1260251.3.peg.1545"/>
<gene>
    <name evidence="2" type="ORF">SPISAL_07635</name>
</gene>
<dbReference type="eggNOG" id="COG0438">
    <property type="taxonomic scope" value="Bacteria"/>
</dbReference>
<protein>
    <submittedName>
        <fullName evidence="2">Glycosyltransferase</fullName>
    </submittedName>
</protein>
<dbReference type="PANTHER" id="PTHR12526:SF638">
    <property type="entry name" value="SPORE COAT PROTEIN SA"/>
    <property type="match status" value="1"/>
</dbReference>
<dbReference type="EMBL" id="CP005963">
    <property type="protein sequence ID" value="AGM41621.1"/>
    <property type="molecule type" value="Genomic_DNA"/>
</dbReference>
<accession>R4VHG6</accession>
<dbReference type="CDD" id="cd03808">
    <property type="entry name" value="GT4_CapM-like"/>
    <property type="match status" value="1"/>
</dbReference>
<dbReference type="AlphaFoldDB" id="R4VHG6"/>
<dbReference type="Proteomes" id="UP000017881">
    <property type="component" value="Chromosome"/>
</dbReference>
<dbReference type="Pfam" id="PF13477">
    <property type="entry name" value="Glyco_trans_4_2"/>
    <property type="match status" value="1"/>
</dbReference>
<proteinExistence type="predicted"/>
<dbReference type="Gene3D" id="3.40.50.2000">
    <property type="entry name" value="Glycogen Phosphorylase B"/>
    <property type="match status" value="2"/>
</dbReference>
<evidence type="ECO:0000313" key="2">
    <source>
        <dbReference type="EMBL" id="AGM41621.1"/>
    </source>
</evidence>